<name>A0A3N4IKQ1_ASCIM</name>
<feature type="compositionally biased region" description="Acidic residues" evidence="1">
    <location>
        <begin position="170"/>
        <end position="179"/>
    </location>
</feature>
<feature type="region of interest" description="Disordered" evidence="1">
    <location>
        <begin position="164"/>
        <end position="188"/>
    </location>
</feature>
<dbReference type="Proteomes" id="UP000275078">
    <property type="component" value="Unassembled WGS sequence"/>
</dbReference>
<proteinExistence type="predicted"/>
<evidence type="ECO:0000313" key="2">
    <source>
        <dbReference type="EMBL" id="RPA85997.1"/>
    </source>
</evidence>
<reference evidence="2 3" key="1">
    <citation type="journal article" date="2018" name="Nat. Ecol. Evol.">
        <title>Pezizomycetes genomes reveal the molecular basis of ectomycorrhizal truffle lifestyle.</title>
        <authorList>
            <person name="Murat C."/>
            <person name="Payen T."/>
            <person name="Noel B."/>
            <person name="Kuo A."/>
            <person name="Morin E."/>
            <person name="Chen J."/>
            <person name="Kohler A."/>
            <person name="Krizsan K."/>
            <person name="Balestrini R."/>
            <person name="Da Silva C."/>
            <person name="Montanini B."/>
            <person name="Hainaut M."/>
            <person name="Levati E."/>
            <person name="Barry K.W."/>
            <person name="Belfiori B."/>
            <person name="Cichocki N."/>
            <person name="Clum A."/>
            <person name="Dockter R.B."/>
            <person name="Fauchery L."/>
            <person name="Guy J."/>
            <person name="Iotti M."/>
            <person name="Le Tacon F."/>
            <person name="Lindquist E.A."/>
            <person name="Lipzen A."/>
            <person name="Malagnac F."/>
            <person name="Mello A."/>
            <person name="Molinier V."/>
            <person name="Miyauchi S."/>
            <person name="Poulain J."/>
            <person name="Riccioni C."/>
            <person name="Rubini A."/>
            <person name="Sitrit Y."/>
            <person name="Splivallo R."/>
            <person name="Traeger S."/>
            <person name="Wang M."/>
            <person name="Zifcakova L."/>
            <person name="Wipf D."/>
            <person name="Zambonelli A."/>
            <person name="Paolocci F."/>
            <person name="Nowrousian M."/>
            <person name="Ottonello S."/>
            <person name="Baldrian P."/>
            <person name="Spatafora J.W."/>
            <person name="Henrissat B."/>
            <person name="Nagy L.G."/>
            <person name="Aury J.M."/>
            <person name="Wincker P."/>
            <person name="Grigoriev I.V."/>
            <person name="Bonfante P."/>
            <person name="Martin F.M."/>
        </authorList>
    </citation>
    <scope>NUCLEOTIDE SEQUENCE [LARGE SCALE GENOMIC DNA]</scope>
    <source>
        <strain evidence="2 3">RN42</strain>
    </source>
</reference>
<keyword evidence="3" id="KW-1185">Reference proteome</keyword>
<dbReference type="AlphaFoldDB" id="A0A3N4IKQ1"/>
<protein>
    <submittedName>
        <fullName evidence="2">Uncharacterized protein</fullName>
    </submittedName>
</protein>
<gene>
    <name evidence="2" type="ORF">BJ508DRAFT_322146</name>
</gene>
<sequence>MASDLHMQIQSITQVEAAALGLWAVVATLATTFLQLPGLDAKSLSCKPATREATEERFTGEVLCQLPEASLEVHGETEEAEDNVQPSDVPAALSEAQDEVEFDEFEGLQEMFEVIAEAEPGPPETVEVDEFEGFQEMFELMTEVETGPPKVMKVVEVPKLQKKRVHSPEVEPEEESETDETYKTSDIINPDNTLTKLLEKYLHEHGTNGYKTFSGSGSKGHSQLGEIKFYCPEDRCIRTLFNLTLEENNERESNENCPYCLRILQYSEATSPDSTPITLRRTVVPINKLVNPNNFCVLSIPTTSNGSSLYHKCFLVDKRRLSAHSEYFRCLFRFPGTDPLNAISLETFFEGFFYNRHGDTSSVRQSGLIGKSSTCQVVKAFLSFIHDPYSLVPWCRLRKVSIIGNQFLITNNSVETLMSYVLPYIFSIKILALGMSTSLLGHALGVVTSLTGRIKSAVELNLSTSWEDRLEELITDVEVTTIIMAPLYRHTESRVPTRDGMRVTFVHLFAFVRVHAEEEMRLSDAYLKMNEKLFDVVKEFPELAKDMLMAERYVGRDLYLRDGEFETRVFAHLRAMEEAQLESRV</sequence>
<organism evidence="2 3">
    <name type="scientific">Ascobolus immersus RN42</name>
    <dbReference type="NCBI Taxonomy" id="1160509"/>
    <lineage>
        <taxon>Eukaryota</taxon>
        <taxon>Fungi</taxon>
        <taxon>Dikarya</taxon>
        <taxon>Ascomycota</taxon>
        <taxon>Pezizomycotina</taxon>
        <taxon>Pezizomycetes</taxon>
        <taxon>Pezizales</taxon>
        <taxon>Ascobolaceae</taxon>
        <taxon>Ascobolus</taxon>
    </lineage>
</organism>
<dbReference type="EMBL" id="ML119651">
    <property type="protein sequence ID" value="RPA85997.1"/>
    <property type="molecule type" value="Genomic_DNA"/>
</dbReference>
<accession>A0A3N4IKQ1</accession>
<evidence type="ECO:0000313" key="3">
    <source>
        <dbReference type="Proteomes" id="UP000275078"/>
    </source>
</evidence>
<evidence type="ECO:0000256" key="1">
    <source>
        <dbReference type="SAM" id="MobiDB-lite"/>
    </source>
</evidence>